<keyword evidence="2" id="KW-0812">Transmembrane</keyword>
<feature type="compositionally biased region" description="Low complexity" evidence="1">
    <location>
        <begin position="107"/>
        <end position="129"/>
    </location>
</feature>
<name>A0A914W7N1_9BILA</name>
<evidence type="ECO:0000313" key="4">
    <source>
        <dbReference type="WBParaSite" id="PSAMB.scaffold3243size19120.g20800.t1"/>
    </source>
</evidence>
<keyword evidence="2" id="KW-1133">Transmembrane helix</keyword>
<feature type="region of interest" description="Disordered" evidence="1">
    <location>
        <begin position="84"/>
        <end position="146"/>
    </location>
</feature>
<sequence>MASHSGANGLVGLLMVISFTCFLCAYLRRMRLRRLAMKQQIYREPVVVTVDGSYAFASEFYSCPSHEMWTPYIIDQQPPPAYTEPITSLVSSSDGSSISEHPPTYEQALAQAVPVTATPTTLPSATNSPAKPPQADDNASSDSNCA</sequence>
<keyword evidence="3" id="KW-1185">Reference proteome</keyword>
<dbReference type="Proteomes" id="UP000887566">
    <property type="component" value="Unplaced"/>
</dbReference>
<organism evidence="3 4">
    <name type="scientific">Plectus sambesii</name>
    <dbReference type="NCBI Taxonomy" id="2011161"/>
    <lineage>
        <taxon>Eukaryota</taxon>
        <taxon>Metazoa</taxon>
        <taxon>Ecdysozoa</taxon>
        <taxon>Nematoda</taxon>
        <taxon>Chromadorea</taxon>
        <taxon>Plectida</taxon>
        <taxon>Plectina</taxon>
        <taxon>Plectoidea</taxon>
        <taxon>Plectidae</taxon>
        <taxon>Plectus</taxon>
    </lineage>
</organism>
<dbReference type="WBParaSite" id="PSAMB.scaffold3243size19120.g20800.t1">
    <property type="protein sequence ID" value="PSAMB.scaffold3243size19120.g20800.t1"/>
    <property type="gene ID" value="PSAMB.scaffold3243size19120.g20800"/>
</dbReference>
<reference evidence="4" key="1">
    <citation type="submission" date="2022-11" db="UniProtKB">
        <authorList>
            <consortium name="WormBaseParasite"/>
        </authorList>
    </citation>
    <scope>IDENTIFICATION</scope>
</reference>
<feature type="transmembrane region" description="Helical" evidence="2">
    <location>
        <begin position="6"/>
        <end position="27"/>
    </location>
</feature>
<evidence type="ECO:0000256" key="2">
    <source>
        <dbReference type="SAM" id="Phobius"/>
    </source>
</evidence>
<proteinExistence type="predicted"/>
<protein>
    <submittedName>
        <fullName evidence="4">Uncharacterized protein</fullName>
    </submittedName>
</protein>
<accession>A0A914W7N1</accession>
<evidence type="ECO:0000256" key="1">
    <source>
        <dbReference type="SAM" id="MobiDB-lite"/>
    </source>
</evidence>
<dbReference type="AlphaFoldDB" id="A0A914W7N1"/>
<keyword evidence="2" id="KW-0472">Membrane</keyword>
<feature type="compositionally biased region" description="Polar residues" evidence="1">
    <location>
        <begin position="137"/>
        <end position="146"/>
    </location>
</feature>
<feature type="compositionally biased region" description="Low complexity" evidence="1">
    <location>
        <begin position="88"/>
        <end position="99"/>
    </location>
</feature>
<evidence type="ECO:0000313" key="3">
    <source>
        <dbReference type="Proteomes" id="UP000887566"/>
    </source>
</evidence>